<evidence type="ECO:0000313" key="2">
    <source>
        <dbReference type="Proteomes" id="UP000265520"/>
    </source>
</evidence>
<evidence type="ECO:0000313" key="1">
    <source>
        <dbReference type="EMBL" id="MCI06417.1"/>
    </source>
</evidence>
<proteinExistence type="predicted"/>
<keyword evidence="2" id="KW-1185">Reference proteome</keyword>
<comment type="caution">
    <text evidence="1">The sequence shown here is derived from an EMBL/GenBank/DDBJ whole genome shotgun (WGS) entry which is preliminary data.</text>
</comment>
<dbReference type="Proteomes" id="UP000265520">
    <property type="component" value="Unassembled WGS sequence"/>
</dbReference>
<feature type="non-terminal residue" evidence="1">
    <location>
        <position position="1"/>
    </location>
</feature>
<dbReference type="EMBL" id="LXQA010061766">
    <property type="protein sequence ID" value="MCI06417.1"/>
    <property type="molecule type" value="Genomic_DNA"/>
</dbReference>
<organism evidence="1 2">
    <name type="scientific">Trifolium medium</name>
    <dbReference type="NCBI Taxonomy" id="97028"/>
    <lineage>
        <taxon>Eukaryota</taxon>
        <taxon>Viridiplantae</taxon>
        <taxon>Streptophyta</taxon>
        <taxon>Embryophyta</taxon>
        <taxon>Tracheophyta</taxon>
        <taxon>Spermatophyta</taxon>
        <taxon>Magnoliopsida</taxon>
        <taxon>eudicotyledons</taxon>
        <taxon>Gunneridae</taxon>
        <taxon>Pentapetalae</taxon>
        <taxon>rosids</taxon>
        <taxon>fabids</taxon>
        <taxon>Fabales</taxon>
        <taxon>Fabaceae</taxon>
        <taxon>Papilionoideae</taxon>
        <taxon>50 kb inversion clade</taxon>
        <taxon>NPAAA clade</taxon>
        <taxon>Hologalegina</taxon>
        <taxon>IRL clade</taxon>
        <taxon>Trifolieae</taxon>
        <taxon>Trifolium</taxon>
    </lineage>
</organism>
<dbReference type="AlphaFoldDB" id="A0A392P364"/>
<sequence length="72" mass="8481">DSSRQHGSPKLCRKCQPHSGEYWPMISHIKHVTMENQKKRSLGRERDLSLAMMIYYRTLDVDKFSSSKLKNN</sequence>
<accession>A0A392P364</accession>
<reference evidence="1 2" key="1">
    <citation type="journal article" date="2018" name="Front. Plant Sci.">
        <title>Red Clover (Trifolium pratense) and Zigzag Clover (T. medium) - A Picture of Genomic Similarities and Differences.</title>
        <authorList>
            <person name="Dluhosova J."/>
            <person name="Istvanek J."/>
            <person name="Nedelnik J."/>
            <person name="Repkova J."/>
        </authorList>
    </citation>
    <scope>NUCLEOTIDE SEQUENCE [LARGE SCALE GENOMIC DNA]</scope>
    <source>
        <strain evidence="2">cv. 10/8</strain>
        <tissue evidence="1">Leaf</tissue>
    </source>
</reference>
<protein>
    <submittedName>
        <fullName evidence="1">CC-NBS-LRR disease resistance protein</fullName>
    </submittedName>
</protein>
<name>A0A392P364_9FABA</name>